<dbReference type="Proteomes" id="UP000475117">
    <property type="component" value="Chromosome"/>
</dbReference>
<organism evidence="2 3">
    <name type="scientific">Sulfuriroseicoccus oceanibius</name>
    <dbReference type="NCBI Taxonomy" id="2707525"/>
    <lineage>
        <taxon>Bacteria</taxon>
        <taxon>Pseudomonadati</taxon>
        <taxon>Verrucomicrobiota</taxon>
        <taxon>Verrucomicrobiia</taxon>
        <taxon>Verrucomicrobiales</taxon>
        <taxon>Verrucomicrobiaceae</taxon>
        <taxon>Sulfuriroseicoccus</taxon>
    </lineage>
</organism>
<reference evidence="2 3" key="1">
    <citation type="submission" date="2020-12" db="EMBL/GenBank/DDBJ databases">
        <title>Sulforoseuscoccus oceanibium gen. nov., sp. nov., a representative of the phylum Verrucomicrobia with special cytoplasmic membrane, and proposal of Sulforoseuscoccusaceae fam. nov.</title>
        <authorList>
            <person name="Xi F."/>
        </authorList>
    </citation>
    <scope>NUCLEOTIDE SEQUENCE [LARGE SCALE GENOMIC DNA]</scope>
    <source>
        <strain evidence="2 3">T37</strain>
    </source>
</reference>
<evidence type="ECO:0000256" key="1">
    <source>
        <dbReference type="SAM" id="MobiDB-lite"/>
    </source>
</evidence>
<evidence type="ECO:0000313" key="2">
    <source>
        <dbReference type="EMBL" id="QQL45710.1"/>
    </source>
</evidence>
<dbReference type="RefSeq" id="WP_164365037.1">
    <property type="nucleotide sequence ID" value="NZ_CP066776.1"/>
</dbReference>
<dbReference type="KEGG" id="soa:G3M56_003730"/>
<evidence type="ECO:0008006" key="4">
    <source>
        <dbReference type="Google" id="ProtNLM"/>
    </source>
</evidence>
<sequence length="266" mass="30656">MMKRRVWAAAVMMAASLTVGYSQRTFTDVDGRTIDAEVRSVSETDVVLAVGKTTYNVPLERLVEEDREFLKSWRPAVTIGDPRIDVNFSDSVDRVKRNQERLLFRLEVEVRNADNREPFSGGTVDVLVLMRHLRERNVYGVGVRREFAVPAVPELRSTEVELPEFKHEHKGDGNNKKGWKFYGYVVILKDRNGKELRRSVSSAIDGELVGRLLKASEGDMFGRNYRPIDKGLRRKYDSNMLPEEVREKKEDEEEKQPELKDEPLVE</sequence>
<protein>
    <recommendedName>
        <fullName evidence="4">SLA1 homology domain-containing protein</fullName>
    </recommendedName>
</protein>
<dbReference type="AlphaFoldDB" id="A0A6B3LCU8"/>
<keyword evidence="3" id="KW-1185">Reference proteome</keyword>
<feature type="compositionally biased region" description="Basic and acidic residues" evidence="1">
    <location>
        <begin position="232"/>
        <end position="249"/>
    </location>
</feature>
<name>A0A6B3LCU8_9BACT</name>
<accession>A0A6B3LCU8</accession>
<gene>
    <name evidence="2" type="ORF">G3M56_003730</name>
</gene>
<evidence type="ECO:0000313" key="3">
    <source>
        <dbReference type="Proteomes" id="UP000475117"/>
    </source>
</evidence>
<feature type="region of interest" description="Disordered" evidence="1">
    <location>
        <begin position="232"/>
        <end position="266"/>
    </location>
</feature>
<dbReference type="Gene3D" id="2.30.30.700">
    <property type="entry name" value="SLA1 homology domain 1"/>
    <property type="match status" value="1"/>
</dbReference>
<proteinExistence type="predicted"/>
<dbReference type="EMBL" id="CP066776">
    <property type="protein sequence ID" value="QQL45710.1"/>
    <property type="molecule type" value="Genomic_DNA"/>
</dbReference>
<feature type="compositionally biased region" description="Basic and acidic residues" evidence="1">
    <location>
        <begin position="256"/>
        <end position="266"/>
    </location>
</feature>